<keyword evidence="7 8" id="KW-0472">Membrane</keyword>
<evidence type="ECO:0000256" key="5">
    <source>
        <dbReference type="ARBA" id="ARBA00022692"/>
    </source>
</evidence>
<proteinExistence type="inferred from homology"/>
<comment type="caution">
    <text evidence="9">The sequence shown here is derived from an EMBL/GenBank/DDBJ whole genome shotgun (WGS) entry which is preliminary data.</text>
</comment>
<name>A0A938BMD6_UNCEI</name>
<keyword evidence="4" id="KW-1003">Cell membrane</keyword>
<feature type="transmembrane region" description="Helical" evidence="8">
    <location>
        <begin position="124"/>
        <end position="144"/>
    </location>
</feature>
<evidence type="ECO:0000313" key="10">
    <source>
        <dbReference type="Proteomes" id="UP000748308"/>
    </source>
</evidence>
<dbReference type="EMBL" id="VGIY01000216">
    <property type="protein sequence ID" value="MBM3317909.1"/>
    <property type="molecule type" value="Genomic_DNA"/>
</dbReference>
<sequence length="396" mass="40176">MRAARRWKLWTAILGLALVASGFLSLGIGSADVGVGDAWKVVAGALSSALRGAGLESAPGEALDAGASAGASAGGAVGTRPGAAQPDGADQRAGLARDRAVAAPARAADPAARIVLQLRLPRTILSLLAGGLLAIAGVVMQAFFRNPMADPYLVGVSAGAALGAVLAMLLGWTLRFAWFSPVPLAAFSGALVAVGIVYAVHRAPGGTRAEGLLLSGLAASAAISAVVALLLVTSQRAVQQVLFWLLGSLAAARWDHVLIVLPYALIGLVVVCLLARDLDLLLWGDATGAALGAHVARTRALLLGAASLMAAAVVAVSGVVGFVGLMVPHAARFLVGTGHRRLLPSAFLLGGLLLLWADILARTLRSPTELPLGAITAIIGAPFLVYLCARSGRKRW</sequence>
<comment type="subcellular location">
    <subcellularLocation>
        <location evidence="1">Cell membrane</location>
        <topology evidence="1">Multi-pass membrane protein</topology>
    </subcellularLocation>
</comment>
<evidence type="ECO:0000256" key="2">
    <source>
        <dbReference type="ARBA" id="ARBA00007935"/>
    </source>
</evidence>
<reference evidence="9" key="1">
    <citation type="submission" date="2019-03" db="EMBL/GenBank/DDBJ databases">
        <title>Lake Tanganyika Metagenome-Assembled Genomes (MAGs).</title>
        <authorList>
            <person name="Tran P."/>
        </authorList>
    </citation>
    <scope>NUCLEOTIDE SEQUENCE</scope>
    <source>
        <strain evidence="9">M_DeepCast_400m_m2_100</strain>
    </source>
</reference>
<feature type="transmembrane region" description="Helical" evidence="8">
    <location>
        <begin position="212"/>
        <end position="234"/>
    </location>
</feature>
<comment type="similarity">
    <text evidence="2">Belongs to the binding-protein-dependent transport system permease family. FecCD subfamily.</text>
</comment>
<dbReference type="InterPro" id="IPR000522">
    <property type="entry name" value="ABC_transptr_permease_BtuC"/>
</dbReference>
<evidence type="ECO:0000256" key="4">
    <source>
        <dbReference type="ARBA" id="ARBA00022475"/>
    </source>
</evidence>
<dbReference type="PANTHER" id="PTHR30472:SF25">
    <property type="entry name" value="ABC TRANSPORTER PERMEASE PROTEIN MJ0876-RELATED"/>
    <property type="match status" value="1"/>
</dbReference>
<dbReference type="SUPFAM" id="SSF81345">
    <property type="entry name" value="ABC transporter involved in vitamin B12 uptake, BtuC"/>
    <property type="match status" value="1"/>
</dbReference>
<dbReference type="AlphaFoldDB" id="A0A938BMD6"/>
<evidence type="ECO:0000256" key="3">
    <source>
        <dbReference type="ARBA" id="ARBA00022448"/>
    </source>
</evidence>
<keyword evidence="5 8" id="KW-0812">Transmembrane</keyword>
<feature type="transmembrane region" description="Helical" evidence="8">
    <location>
        <begin position="370"/>
        <end position="389"/>
    </location>
</feature>
<dbReference type="InterPro" id="IPR037294">
    <property type="entry name" value="ABC_BtuC-like"/>
</dbReference>
<accession>A0A938BMD6</accession>
<feature type="transmembrane region" description="Helical" evidence="8">
    <location>
        <begin position="151"/>
        <end position="172"/>
    </location>
</feature>
<keyword evidence="6 8" id="KW-1133">Transmembrane helix</keyword>
<evidence type="ECO:0000313" key="9">
    <source>
        <dbReference type="EMBL" id="MBM3317909.1"/>
    </source>
</evidence>
<feature type="transmembrane region" description="Helical" evidence="8">
    <location>
        <begin position="254"/>
        <end position="275"/>
    </location>
</feature>
<protein>
    <submittedName>
        <fullName evidence="9">Iron ABC transporter permease</fullName>
    </submittedName>
</protein>
<dbReference type="GO" id="GO:0005886">
    <property type="term" value="C:plasma membrane"/>
    <property type="evidence" value="ECO:0007669"/>
    <property type="project" value="UniProtKB-SubCell"/>
</dbReference>
<feature type="transmembrane region" description="Helical" evidence="8">
    <location>
        <begin position="178"/>
        <end position="200"/>
    </location>
</feature>
<evidence type="ECO:0000256" key="6">
    <source>
        <dbReference type="ARBA" id="ARBA00022989"/>
    </source>
</evidence>
<dbReference type="Pfam" id="PF01032">
    <property type="entry name" value="FecCD"/>
    <property type="match status" value="1"/>
</dbReference>
<feature type="transmembrane region" description="Helical" evidence="8">
    <location>
        <begin position="346"/>
        <end position="364"/>
    </location>
</feature>
<evidence type="ECO:0000256" key="8">
    <source>
        <dbReference type="SAM" id="Phobius"/>
    </source>
</evidence>
<feature type="transmembrane region" description="Helical" evidence="8">
    <location>
        <begin position="302"/>
        <end position="325"/>
    </location>
</feature>
<dbReference type="FunFam" id="1.10.3470.10:FF:000001">
    <property type="entry name" value="Vitamin B12 ABC transporter permease BtuC"/>
    <property type="match status" value="1"/>
</dbReference>
<keyword evidence="3" id="KW-0813">Transport</keyword>
<dbReference type="CDD" id="cd06550">
    <property type="entry name" value="TM_ABC_iron-siderophores_like"/>
    <property type="match status" value="1"/>
</dbReference>
<feature type="transmembrane region" description="Helical" evidence="8">
    <location>
        <begin position="280"/>
        <end position="296"/>
    </location>
</feature>
<dbReference type="PANTHER" id="PTHR30472">
    <property type="entry name" value="FERRIC ENTEROBACTIN TRANSPORT SYSTEM PERMEASE PROTEIN"/>
    <property type="match status" value="1"/>
</dbReference>
<evidence type="ECO:0000256" key="1">
    <source>
        <dbReference type="ARBA" id="ARBA00004651"/>
    </source>
</evidence>
<evidence type="ECO:0000256" key="7">
    <source>
        <dbReference type="ARBA" id="ARBA00023136"/>
    </source>
</evidence>
<dbReference type="GO" id="GO:0022857">
    <property type="term" value="F:transmembrane transporter activity"/>
    <property type="evidence" value="ECO:0007669"/>
    <property type="project" value="InterPro"/>
</dbReference>
<dbReference type="Gene3D" id="1.10.3470.10">
    <property type="entry name" value="ABC transporter involved in vitamin B12 uptake, BtuC"/>
    <property type="match status" value="1"/>
</dbReference>
<gene>
    <name evidence="9" type="ORF">FJY75_08645</name>
</gene>
<organism evidence="9 10">
    <name type="scientific">Eiseniibacteriota bacterium</name>
    <dbReference type="NCBI Taxonomy" id="2212470"/>
    <lineage>
        <taxon>Bacteria</taxon>
        <taxon>Candidatus Eiseniibacteriota</taxon>
    </lineage>
</organism>
<dbReference type="Proteomes" id="UP000748308">
    <property type="component" value="Unassembled WGS sequence"/>
</dbReference>